<keyword evidence="1" id="KW-0812">Transmembrane</keyword>
<feature type="transmembrane region" description="Helical" evidence="1">
    <location>
        <begin position="66"/>
        <end position="85"/>
    </location>
</feature>
<keyword evidence="3" id="KW-1185">Reference proteome</keyword>
<comment type="caution">
    <text evidence="2">The sequence shown here is derived from an EMBL/GenBank/DDBJ whole genome shotgun (WGS) entry which is preliminary data.</text>
</comment>
<accession>A0ABS8BX04</accession>
<dbReference type="Proteomes" id="UP001138961">
    <property type="component" value="Unassembled WGS sequence"/>
</dbReference>
<organism evidence="2 3">
    <name type="scientific">Loktanella gaetbuli</name>
    <dbReference type="NCBI Taxonomy" id="2881335"/>
    <lineage>
        <taxon>Bacteria</taxon>
        <taxon>Pseudomonadati</taxon>
        <taxon>Pseudomonadota</taxon>
        <taxon>Alphaproteobacteria</taxon>
        <taxon>Rhodobacterales</taxon>
        <taxon>Roseobacteraceae</taxon>
        <taxon>Loktanella</taxon>
    </lineage>
</organism>
<protein>
    <submittedName>
        <fullName evidence="2">Uncharacterized protein</fullName>
    </submittedName>
</protein>
<evidence type="ECO:0000313" key="2">
    <source>
        <dbReference type="EMBL" id="MCB5199971.1"/>
    </source>
</evidence>
<feature type="transmembrane region" description="Helical" evidence="1">
    <location>
        <begin position="6"/>
        <end position="24"/>
    </location>
</feature>
<evidence type="ECO:0000256" key="1">
    <source>
        <dbReference type="SAM" id="Phobius"/>
    </source>
</evidence>
<dbReference type="EMBL" id="JAJATZ010000005">
    <property type="protein sequence ID" value="MCB5199971.1"/>
    <property type="molecule type" value="Genomic_DNA"/>
</dbReference>
<sequence length="88" mass="9835">MAFVRLLVFALVGLTVVYWSLSLYSASLRRERLEDDYDANPVPGQTREAYVAAGMATYRKGLRPKLLLGVYVVPIVVVSVIIYVVNNN</sequence>
<name>A0ABS8BX04_9RHOB</name>
<keyword evidence="1" id="KW-1133">Transmembrane helix</keyword>
<keyword evidence="1" id="KW-0472">Membrane</keyword>
<gene>
    <name evidence="2" type="ORF">LGQ03_12045</name>
</gene>
<evidence type="ECO:0000313" key="3">
    <source>
        <dbReference type="Proteomes" id="UP001138961"/>
    </source>
</evidence>
<dbReference type="RefSeq" id="WP_090159835.1">
    <property type="nucleotide sequence ID" value="NZ_JAJATZ010000005.1"/>
</dbReference>
<reference evidence="2" key="1">
    <citation type="submission" date="2021-10" db="EMBL/GenBank/DDBJ databases">
        <title>Loktanella gaetbuli sp. nov., isolated from a tidal flat.</title>
        <authorList>
            <person name="Park S."/>
            <person name="Yoon J.-H."/>
        </authorList>
    </citation>
    <scope>NUCLEOTIDE SEQUENCE</scope>
    <source>
        <strain evidence="2">TSTF-M6</strain>
    </source>
</reference>
<proteinExistence type="predicted"/>